<dbReference type="Proteomes" id="UP000077755">
    <property type="component" value="Chromosome 5"/>
</dbReference>
<feature type="transmembrane region" description="Helical" evidence="2">
    <location>
        <begin position="179"/>
        <end position="198"/>
    </location>
</feature>
<dbReference type="Pfam" id="PF04483">
    <property type="entry name" value="DUF565"/>
    <property type="match status" value="1"/>
</dbReference>
<keyword evidence="4" id="KW-1185">Reference proteome</keyword>
<dbReference type="KEGG" id="dcr:108220688"/>
<keyword evidence="2" id="KW-0472">Membrane</keyword>
<evidence type="ECO:0000313" key="3">
    <source>
        <dbReference type="EMBL" id="WOH01330.1"/>
    </source>
</evidence>
<sequence length="256" mass="28703">MSCLVRRAVLNLRSNFTGNRHLWTSGSNATGLYGLHRLKFPQEKPVSCLVRRAVLNLRLNFTGTRHLSTSGSDAAGLYGFHRLKSSQGFQRLVDDAVKRKTTWSVNSSMDSSRFNSSPGNSSSGPSRLVKIIKDFQIKLFARFEEIKNEFPMKLLLFLVGFYCATGFATVIGQTGDWDVLAAGLAVIVVEGIGALMYNNSFPLLRKIKNFVSMFNFWKAGVTMGLFLDAFKYKIDDIFVLPVAPINFDIDVFRMFL</sequence>
<dbReference type="PANTHER" id="PTHR33787">
    <property type="match status" value="1"/>
</dbReference>
<reference evidence="3" key="2">
    <citation type="submission" date="2022-03" db="EMBL/GenBank/DDBJ databases">
        <title>Draft title - Genomic analysis of global carrot germplasm unveils the trajectory of domestication and the origin of high carotenoid orange carrot.</title>
        <authorList>
            <person name="Iorizzo M."/>
            <person name="Ellison S."/>
            <person name="Senalik D."/>
            <person name="Macko-Podgorni A."/>
            <person name="Grzebelus D."/>
            <person name="Bostan H."/>
            <person name="Rolling W."/>
            <person name="Curaba J."/>
            <person name="Simon P."/>
        </authorList>
    </citation>
    <scope>NUCLEOTIDE SEQUENCE</scope>
    <source>
        <tissue evidence="3">Leaf</tissue>
    </source>
</reference>
<dbReference type="EMBL" id="CP093347">
    <property type="protein sequence ID" value="WOH01330.1"/>
    <property type="molecule type" value="Genomic_DNA"/>
</dbReference>
<keyword evidence="2" id="KW-1133">Transmembrane helix</keyword>
<gene>
    <name evidence="3" type="ORF">DCAR_0520712</name>
</gene>
<dbReference type="PANTHER" id="PTHR33787:SF3">
    <property type="entry name" value="YCF20-LIKE PROTEIN"/>
    <property type="match status" value="1"/>
</dbReference>
<evidence type="ECO:0000256" key="2">
    <source>
        <dbReference type="SAM" id="Phobius"/>
    </source>
</evidence>
<comment type="similarity">
    <text evidence="1">Belongs to the ycf20 family.</text>
</comment>
<evidence type="ECO:0008006" key="5">
    <source>
        <dbReference type="Google" id="ProtNLM"/>
    </source>
</evidence>
<proteinExistence type="inferred from homology"/>
<evidence type="ECO:0000256" key="1">
    <source>
        <dbReference type="ARBA" id="ARBA00009846"/>
    </source>
</evidence>
<accession>A0AAF0X536</accession>
<dbReference type="InterPro" id="IPR007572">
    <property type="entry name" value="Uncharacterised_Ycf20"/>
</dbReference>
<protein>
    <recommendedName>
        <fullName evidence="5">Ycf20-like protein</fullName>
    </recommendedName>
</protein>
<organism evidence="3 4">
    <name type="scientific">Daucus carota subsp. sativus</name>
    <name type="common">Carrot</name>
    <dbReference type="NCBI Taxonomy" id="79200"/>
    <lineage>
        <taxon>Eukaryota</taxon>
        <taxon>Viridiplantae</taxon>
        <taxon>Streptophyta</taxon>
        <taxon>Embryophyta</taxon>
        <taxon>Tracheophyta</taxon>
        <taxon>Spermatophyta</taxon>
        <taxon>Magnoliopsida</taxon>
        <taxon>eudicotyledons</taxon>
        <taxon>Gunneridae</taxon>
        <taxon>Pentapetalae</taxon>
        <taxon>asterids</taxon>
        <taxon>campanulids</taxon>
        <taxon>Apiales</taxon>
        <taxon>Apiaceae</taxon>
        <taxon>Apioideae</taxon>
        <taxon>Scandiceae</taxon>
        <taxon>Daucinae</taxon>
        <taxon>Daucus</taxon>
        <taxon>Daucus sect. Daucus</taxon>
    </lineage>
</organism>
<reference evidence="3" key="1">
    <citation type="journal article" date="2016" name="Nat. Genet.">
        <title>A high-quality carrot genome assembly provides new insights into carotenoid accumulation and asterid genome evolution.</title>
        <authorList>
            <person name="Iorizzo M."/>
            <person name="Ellison S."/>
            <person name="Senalik D."/>
            <person name="Zeng P."/>
            <person name="Satapoomin P."/>
            <person name="Huang J."/>
            <person name="Bowman M."/>
            <person name="Iovene M."/>
            <person name="Sanseverino W."/>
            <person name="Cavagnaro P."/>
            <person name="Yildiz M."/>
            <person name="Macko-Podgorni A."/>
            <person name="Moranska E."/>
            <person name="Grzebelus E."/>
            <person name="Grzebelus D."/>
            <person name="Ashrafi H."/>
            <person name="Zheng Z."/>
            <person name="Cheng S."/>
            <person name="Spooner D."/>
            <person name="Van Deynze A."/>
            <person name="Simon P."/>
        </authorList>
    </citation>
    <scope>NUCLEOTIDE SEQUENCE</scope>
    <source>
        <tissue evidence="3">Leaf</tissue>
    </source>
</reference>
<feature type="transmembrane region" description="Helical" evidence="2">
    <location>
        <begin position="154"/>
        <end position="173"/>
    </location>
</feature>
<evidence type="ECO:0000313" key="4">
    <source>
        <dbReference type="Proteomes" id="UP000077755"/>
    </source>
</evidence>
<keyword evidence="2" id="KW-0812">Transmembrane</keyword>
<dbReference type="AlphaFoldDB" id="A0AAF0X536"/>
<name>A0AAF0X536_DAUCS</name>